<dbReference type="InterPro" id="IPR044624">
    <property type="entry name" value="Mbb1-like"/>
</dbReference>
<dbReference type="PANTHER" id="PTHR44917">
    <property type="entry name" value="PROTEIN HIGH CHLOROPHYLL FLUORESCENT 107"/>
    <property type="match status" value="1"/>
</dbReference>
<dbReference type="PROSITE" id="PS50005">
    <property type="entry name" value="TPR"/>
    <property type="match status" value="1"/>
</dbReference>
<dbReference type="Pfam" id="PF14559">
    <property type="entry name" value="TPR_19"/>
    <property type="match status" value="1"/>
</dbReference>
<dbReference type="SUPFAM" id="SSF48452">
    <property type="entry name" value="TPR-like"/>
    <property type="match status" value="3"/>
</dbReference>
<organism evidence="2 3">
    <name type="scientific">Chrysophaeum taylorii</name>
    <dbReference type="NCBI Taxonomy" id="2483200"/>
    <lineage>
        <taxon>Eukaryota</taxon>
        <taxon>Sar</taxon>
        <taxon>Stramenopiles</taxon>
        <taxon>Ochrophyta</taxon>
        <taxon>Pelagophyceae</taxon>
        <taxon>Pelagomonadales</taxon>
        <taxon>Pelagomonadaceae</taxon>
        <taxon>Chrysophaeum</taxon>
    </lineage>
</organism>
<protein>
    <submittedName>
        <fullName evidence="2">Uncharacterized protein</fullName>
    </submittedName>
</protein>
<dbReference type="GO" id="GO:0006397">
    <property type="term" value="P:mRNA processing"/>
    <property type="evidence" value="ECO:0007669"/>
    <property type="project" value="InterPro"/>
</dbReference>
<reference evidence="2" key="1">
    <citation type="submission" date="2023-01" db="EMBL/GenBank/DDBJ databases">
        <title>Metagenome sequencing of chrysophaentin producing Chrysophaeum taylorii.</title>
        <authorList>
            <person name="Davison J."/>
            <person name="Bewley C."/>
        </authorList>
    </citation>
    <scope>NUCLEOTIDE SEQUENCE</scope>
    <source>
        <strain evidence="2">NIES-1699</strain>
    </source>
</reference>
<accession>A0AAD7XKN8</accession>
<dbReference type="InterPro" id="IPR003107">
    <property type="entry name" value="HAT"/>
</dbReference>
<dbReference type="GO" id="GO:0003727">
    <property type="term" value="F:single-stranded RNA binding"/>
    <property type="evidence" value="ECO:0007669"/>
    <property type="project" value="TreeGrafter"/>
</dbReference>
<dbReference type="GO" id="GO:0003729">
    <property type="term" value="F:mRNA binding"/>
    <property type="evidence" value="ECO:0007669"/>
    <property type="project" value="InterPro"/>
</dbReference>
<name>A0AAD7XKN8_9STRA</name>
<feature type="repeat" description="TPR" evidence="1">
    <location>
        <begin position="75"/>
        <end position="108"/>
    </location>
</feature>
<evidence type="ECO:0000313" key="3">
    <source>
        <dbReference type="Proteomes" id="UP001230188"/>
    </source>
</evidence>
<comment type="caution">
    <text evidence="2">The sequence shown here is derived from an EMBL/GenBank/DDBJ whole genome shotgun (WGS) entry which is preliminary data.</text>
</comment>
<dbReference type="SMART" id="SM00386">
    <property type="entry name" value="HAT"/>
    <property type="match status" value="2"/>
</dbReference>
<dbReference type="Proteomes" id="UP001230188">
    <property type="component" value="Unassembled WGS sequence"/>
</dbReference>
<dbReference type="EMBL" id="JAQMWT010000398">
    <property type="protein sequence ID" value="KAJ8601861.1"/>
    <property type="molecule type" value="Genomic_DNA"/>
</dbReference>
<evidence type="ECO:0000313" key="2">
    <source>
        <dbReference type="EMBL" id="KAJ8601861.1"/>
    </source>
</evidence>
<dbReference type="AlphaFoldDB" id="A0AAD7XKN8"/>
<gene>
    <name evidence="2" type="ORF">CTAYLR_002671</name>
</gene>
<evidence type="ECO:0000256" key="1">
    <source>
        <dbReference type="PROSITE-ProRule" id="PRU00339"/>
    </source>
</evidence>
<keyword evidence="1" id="KW-0802">TPR repeat</keyword>
<dbReference type="InterPro" id="IPR011990">
    <property type="entry name" value="TPR-like_helical_dom_sf"/>
</dbReference>
<dbReference type="Gene3D" id="1.25.40.10">
    <property type="entry name" value="Tetratricopeptide repeat domain"/>
    <property type="match status" value="3"/>
</dbReference>
<proteinExistence type="predicted"/>
<keyword evidence="3" id="KW-1185">Reference proteome</keyword>
<dbReference type="SMART" id="SM00028">
    <property type="entry name" value="TPR"/>
    <property type="match status" value="7"/>
</dbReference>
<dbReference type="Pfam" id="PF13432">
    <property type="entry name" value="TPR_16"/>
    <property type="match status" value="2"/>
</dbReference>
<dbReference type="GO" id="GO:0006417">
    <property type="term" value="P:regulation of translation"/>
    <property type="evidence" value="ECO:0007669"/>
    <property type="project" value="TreeGrafter"/>
</dbReference>
<dbReference type="PANTHER" id="PTHR44917:SF1">
    <property type="entry name" value="PROTEIN HIGH CHLOROPHYLL FLUORESCENT 107"/>
    <property type="match status" value="1"/>
</dbReference>
<sequence>MMLLLLLLRGVAAFRVSTRVAACRKDQQEVRSDEAQLKRRVRAMYQRARGELRNGRRRQGIATLEEACATYPPDAHSWLLLGRVLGEAGEREASMRTFERALVACPNSVHLAHAAGVASLGDGDAGRARRYFELALALEPDNAHARHSLARLDVAAGNGAAARRWLRGADASAALLVARCELDVADGRPTDQVVRELRAAAARLEEEDEEVVGGESGRRAEAARLERAAAKTTEDPSIAETALRRAYALDDASAKSTIALARFLLLEKHNLGDADDEEVGDALELLRSLVGRGLGGGVAHELLAKVESELENYSGAAEILREATRRWPRSGSLWLASGANARKLGDARSARKCLARAADLAADDVSELSSIYTTAALVETTNRSKAEALFAKAREADPTHGGAYAAHGDRALKKWRDPSAARQIFQRGLREVSVAPGPLARWAPTLWHAWANLETKQGNVRSARALLDKALVAADRAPRSARRHRSKDDAPLILHSLGYLELTVGRFQAAQAAFLEGARRRGLASRRASPFLLGAARARLGADGLGGDAAVALFPLAETKRRLLVADPSSLSARDLFAAAAAVDDGRDPNAWRLWAEAEAKCGRANEADRLLRAGLRYARPDALLFSAWADLQDGVHARRQAFLLGARNIVAATPALAPFLRRVVVLDDDDDDDDRISSFKSVAPRDRRNLALLLARWCRLELDDDDEDNNIRERRIKPLDLARAAVQADPACGDAHLALGEVARRAGRHADAEAAYDTAIHTSASVAARLALSGLKIARRDFDAARTILDRGIDEAPRDARLWHAAAQLEARLGNLDGLAKLNKRARRLGQFFWRRADDDDDNNNPLI</sequence>
<dbReference type="InterPro" id="IPR019734">
    <property type="entry name" value="TPR_rpt"/>
</dbReference>